<dbReference type="InterPro" id="IPR008183">
    <property type="entry name" value="Aldose_1/G6P_1-epimerase"/>
</dbReference>
<keyword evidence="2" id="KW-1185">Reference proteome</keyword>
<dbReference type="InterPro" id="IPR011013">
    <property type="entry name" value="Gal_mutarotase_sf_dom"/>
</dbReference>
<organism evidence="1 2">
    <name type="scientific">Bacteriovorax stolpii</name>
    <name type="common">Bdellovibrio stolpii</name>
    <dbReference type="NCBI Taxonomy" id="960"/>
    <lineage>
        <taxon>Bacteria</taxon>
        <taxon>Pseudomonadati</taxon>
        <taxon>Bdellovibrionota</taxon>
        <taxon>Bacteriovoracia</taxon>
        <taxon>Bacteriovoracales</taxon>
        <taxon>Bacteriovoracaceae</taxon>
        <taxon>Bacteriovorax</taxon>
    </lineage>
</organism>
<dbReference type="GO" id="GO:0016853">
    <property type="term" value="F:isomerase activity"/>
    <property type="evidence" value="ECO:0007669"/>
    <property type="project" value="InterPro"/>
</dbReference>
<dbReference type="Gene3D" id="2.70.98.10">
    <property type="match status" value="1"/>
</dbReference>
<reference evidence="1 2" key="1">
    <citation type="submission" date="2018-01" db="EMBL/GenBank/DDBJ databases">
        <title>Complete genome sequence of Bacteriovorax stolpii DSM12778.</title>
        <authorList>
            <person name="Tang B."/>
            <person name="Chang J."/>
        </authorList>
    </citation>
    <scope>NUCLEOTIDE SEQUENCE [LARGE SCALE GENOMIC DNA]</scope>
    <source>
        <strain evidence="1 2">DSM 12778</strain>
    </source>
</reference>
<dbReference type="GO" id="GO:0005975">
    <property type="term" value="P:carbohydrate metabolic process"/>
    <property type="evidence" value="ECO:0007669"/>
    <property type="project" value="InterPro"/>
</dbReference>
<dbReference type="Proteomes" id="UP000235584">
    <property type="component" value="Chromosome"/>
</dbReference>
<accession>A0A2K9NMS1</accession>
<dbReference type="OrthoDB" id="9795355at2"/>
<dbReference type="RefSeq" id="WP_102242104.1">
    <property type="nucleotide sequence ID" value="NZ_CP025704.1"/>
</dbReference>
<dbReference type="SUPFAM" id="SSF74650">
    <property type="entry name" value="Galactose mutarotase-like"/>
    <property type="match status" value="1"/>
</dbReference>
<dbReference type="EMBL" id="CP025704">
    <property type="protein sequence ID" value="AUN96809.1"/>
    <property type="molecule type" value="Genomic_DNA"/>
</dbReference>
<evidence type="ECO:0000313" key="1">
    <source>
        <dbReference type="EMBL" id="AUN96809.1"/>
    </source>
</evidence>
<name>A0A2K9NMS1_BACTC</name>
<dbReference type="InterPro" id="IPR037481">
    <property type="entry name" value="LacX"/>
</dbReference>
<dbReference type="KEGG" id="bsto:C0V70_01555"/>
<dbReference type="Pfam" id="PF01263">
    <property type="entry name" value="Aldose_epim"/>
    <property type="match status" value="1"/>
</dbReference>
<evidence type="ECO:0000313" key="2">
    <source>
        <dbReference type="Proteomes" id="UP000235584"/>
    </source>
</evidence>
<dbReference type="GO" id="GO:0030246">
    <property type="term" value="F:carbohydrate binding"/>
    <property type="evidence" value="ECO:0007669"/>
    <property type="project" value="InterPro"/>
</dbReference>
<proteinExistence type="predicted"/>
<sequence length="295" mass="34463">MSDWYQIESNSLIVQVTSLGAEMKRLFSRDWHRELLWLGDERNWKRSAPVLFPIVGKLKDDEYHLQGKTFKMAQHGFARDCEFKCTECGASEVEFLLVATQETFNQYPFCFELRVRYKVEGSKVIISYFVKNDDRQDIYFSIGAHPAFETNVLTNYEIRFEKEEKEYFRVDNGLVNWTRPFGLNAQNIQLEKGLFADDALVFKKVKSKFVELIDKKRNEIIRVHFHTPFLGVWGKGDVPFVCIEPWYGVSDSIDSDKNFETKNGLITLGAGEIFGFSYSIEMAYLEETDPLRKKK</sequence>
<dbReference type="CDD" id="cd09024">
    <property type="entry name" value="Aldose_epim_lacX"/>
    <property type="match status" value="1"/>
</dbReference>
<dbReference type="AlphaFoldDB" id="A0A2K9NMS1"/>
<gene>
    <name evidence="1" type="ORF">C0V70_01555</name>
</gene>
<protein>
    <submittedName>
        <fullName evidence="1">Aldose epimerase</fullName>
    </submittedName>
</protein>
<dbReference type="InterPro" id="IPR014718">
    <property type="entry name" value="GH-type_carb-bd"/>
</dbReference>